<keyword evidence="6 9" id="KW-0812">Transmembrane</keyword>
<keyword evidence="7 9" id="KW-1133">Transmembrane helix</keyword>
<dbReference type="InterPro" id="IPR013525">
    <property type="entry name" value="ABC2_TM"/>
</dbReference>
<dbReference type="GO" id="GO:0140359">
    <property type="term" value="F:ABC-type transporter activity"/>
    <property type="evidence" value="ECO:0007669"/>
    <property type="project" value="InterPro"/>
</dbReference>
<dbReference type="EMBL" id="JADPRT010000005">
    <property type="protein sequence ID" value="MBF9069347.1"/>
    <property type="molecule type" value="Genomic_DNA"/>
</dbReference>
<dbReference type="PANTHER" id="PTHR30413">
    <property type="entry name" value="INNER MEMBRANE TRANSPORT PERMEASE"/>
    <property type="match status" value="1"/>
</dbReference>
<feature type="transmembrane region" description="Helical" evidence="9">
    <location>
        <begin position="103"/>
        <end position="126"/>
    </location>
</feature>
<feature type="transmembrane region" description="Helical" evidence="9">
    <location>
        <begin position="216"/>
        <end position="235"/>
    </location>
</feature>
<sequence>MSERVVSATLDADRPDDPDAGLTPGELAAKYGLALSGKRPPLVEYSRQLWSRRHFVLAFATARLTANYTSARLGQVWQVITPLLNAAVYYLVFGMLLQTNRGIQNYIAYLCTGIFTFQFTQSAVLAGTRAISGNLGLIRALQFPRACLPLALTIVQLQELVVSMVVLAFIILSTGEPLTLKWLLVLPTLLLQTVFNAGLAMLLARWGSKTTDLSQLMPFVIRTWMYMSGVFWSVQTVGAHVPHAVRTLLNLNPALVFNELMRYALMDSVRASSLTHHIWLLALGWAVVAGVVGYVHFWRAEEEYGRG</sequence>
<dbReference type="GO" id="GO:0005886">
    <property type="term" value="C:plasma membrane"/>
    <property type="evidence" value="ECO:0007669"/>
    <property type="project" value="UniProtKB-SubCell"/>
</dbReference>
<dbReference type="RefSeq" id="WP_196194487.1">
    <property type="nucleotide sequence ID" value="NZ_JADPRT010000005.1"/>
</dbReference>
<evidence type="ECO:0000256" key="8">
    <source>
        <dbReference type="ARBA" id="ARBA00023136"/>
    </source>
</evidence>
<dbReference type="Proteomes" id="UP000657385">
    <property type="component" value="Unassembled WGS sequence"/>
</dbReference>
<keyword evidence="4 9" id="KW-1003">Cell membrane</keyword>
<evidence type="ECO:0000256" key="10">
    <source>
        <dbReference type="SAM" id="MobiDB-lite"/>
    </source>
</evidence>
<feature type="transmembrane region" description="Helical" evidence="9">
    <location>
        <begin position="184"/>
        <end position="204"/>
    </location>
</feature>
<keyword evidence="13" id="KW-1185">Reference proteome</keyword>
<feature type="domain" description="ABC transmembrane type-2" evidence="11">
    <location>
        <begin position="73"/>
        <end position="300"/>
    </location>
</feature>
<dbReference type="PROSITE" id="PS51012">
    <property type="entry name" value="ABC_TM2"/>
    <property type="match status" value="1"/>
</dbReference>
<gene>
    <name evidence="12" type="ORF">I2501_15080</name>
</gene>
<feature type="transmembrane region" description="Helical" evidence="9">
    <location>
        <begin position="76"/>
        <end position="97"/>
    </location>
</feature>
<dbReference type="GO" id="GO:0015920">
    <property type="term" value="P:lipopolysaccharide transport"/>
    <property type="evidence" value="ECO:0007669"/>
    <property type="project" value="TreeGrafter"/>
</dbReference>
<keyword evidence="3 9" id="KW-0813">Transport</keyword>
<evidence type="ECO:0000259" key="11">
    <source>
        <dbReference type="PROSITE" id="PS51012"/>
    </source>
</evidence>
<feature type="transmembrane region" description="Helical" evidence="9">
    <location>
        <begin position="277"/>
        <end position="297"/>
    </location>
</feature>
<evidence type="ECO:0000313" key="13">
    <source>
        <dbReference type="Proteomes" id="UP000657385"/>
    </source>
</evidence>
<protein>
    <recommendedName>
        <fullName evidence="9">Transport permease protein</fullName>
    </recommendedName>
</protein>
<evidence type="ECO:0000256" key="3">
    <source>
        <dbReference type="ARBA" id="ARBA00022448"/>
    </source>
</evidence>
<evidence type="ECO:0000256" key="4">
    <source>
        <dbReference type="ARBA" id="ARBA00022475"/>
    </source>
</evidence>
<feature type="region of interest" description="Disordered" evidence="10">
    <location>
        <begin position="1"/>
        <end position="20"/>
    </location>
</feature>
<accession>A0A931FC49</accession>
<keyword evidence="5" id="KW-0997">Cell inner membrane</keyword>
<evidence type="ECO:0000256" key="9">
    <source>
        <dbReference type="RuleBase" id="RU361157"/>
    </source>
</evidence>
<evidence type="ECO:0000256" key="7">
    <source>
        <dbReference type="ARBA" id="ARBA00022989"/>
    </source>
</evidence>
<keyword evidence="8 9" id="KW-0472">Membrane</keyword>
<evidence type="ECO:0000256" key="6">
    <source>
        <dbReference type="ARBA" id="ARBA00022692"/>
    </source>
</evidence>
<organism evidence="12 13">
    <name type="scientific">Streptacidiphilus fuscans</name>
    <dbReference type="NCBI Taxonomy" id="2789292"/>
    <lineage>
        <taxon>Bacteria</taxon>
        <taxon>Bacillati</taxon>
        <taxon>Actinomycetota</taxon>
        <taxon>Actinomycetes</taxon>
        <taxon>Kitasatosporales</taxon>
        <taxon>Streptomycetaceae</taxon>
        <taxon>Streptacidiphilus</taxon>
    </lineage>
</organism>
<evidence type="ECO:0000256" key="5">
    <source>
        <dbReference type="ARBA" id="ARBA00022519"/>
    </source>
</evidence>
<name>A0A931FC49_9ACTN</name>
<reference evidence="12" key="1">
    <citation type="submission" date="2020-11" db="EMBL/GenBank/DDBJ databases">
        <title>Isolation and identification of active actinomycetes.</title>
        <authorList>
            <person name="Yu B."/>
        </authorList>
    </citation>
    <scope>NUCLEOTIDE SEQUENCE</scope>
    <source>
        <strain evidence="12">NEAU-YB345</strain>
    </source>
</reference>
<proteinExistence type="inferred from homology"/>
<comment type="similarity">
    <text evidence="2 9">Belongs to the ABC-2 integral membrane protein family.</text>
</comment>
<dbReference type="InterPro" id="IPR047817">
    <property type="entry name" value="ABC2_TM_bact-type"/>
</dbReference>
<evidence type="ECO:0000313" key="12">
    <source>
        <dbReference type="EMBL" id="MBF9069347.1"/>
    </source>
</evidence>
<dbReference type="PANTHER" id="PTHR30413:SF8">
    <property type="entry name" value="TRANSPORT PERMEASE PROTEIN"/>
    <property type="match status" value="1"/>
</dbReference>
<feature type="transmembrane region" description="Helical" evidence="9">
    <location>
        <begin position="247"/>
        <end position="265"/>
    </location>
</feature>
<evidence type="ECO:0000256" key="2">
    <source>
        <dbReference type="ARBA" id="ARBA00007783"/>
    </source>
</evidence>
<evidence type="ECO:0000256" key="1">
    <source>
        <dbReference type="ARBA" id="ARBA00004429"/>
    </source>
</evidence>
<dbReference type="Pfam" id="PF01061">
    <property type="entry name" value="ABC2_membrane"/>
    <property type="match status" value="1"/>
</dbReference>
<comment type="subcellular location">
    <subcellularLocation>
        <location evidence="1">Cell inner membrane</location>
        <topology evidence="1">Multi-pass membrane protein</topology>
    </subcellularLocation>
    <subcellularLocation>
        <location evidence="9">Cell membrane</location>
        <topology evidence="9">Multi-pass membrane protein</topology>
    </subcellularLocation>
</comment>
<dbReference type="AlphaFoldDB" id="A0A931FC49"/>
<comment type="caution">
    <text evidence="12">The sequence shown here is derived from an EMBL/GenBank/DDBJ whole genome shotgun (WGS) entry which is preliminary data.</text>
</comment>
<feature type="transmembrane region" description="Helical" evidence="9">
    <location>
        <begin position="147"/>
        <end position="172"/>
    </location>
</feature>